<reference evidence="3 4" key="2">
    <citation type="submission" date="2019-08" db="EMBL/GenBank/DDBJ databases">
        <authorList>
            <person name="Henke P."/>
        </authorList>
    </citation>
    <scope>NUCLEOTIDE SEQUENCE [LARGE SCALE GENOMIC DNA]</scope>
    <source>
        <strain evidence="3">Phe10_nw2017</strain>
    </source>
</reference>
<dbReference type="PANTHER" id="PTHR42733">
    <property type="entry name" value="DJ-1 PROTEIN"/>
    <property type="match status" value="1"/>
</dbReference>
<accession>A0A5C6M0A3</accession>
<sequence>MIYAAVQPEVTDPKAFAGKKVAILAAHGVQESELIFPYEFLKARGAQVDIVAPSWSEGRVLVVQYVRPTLWAQANETFTTAAAKTYDLIVLTGGAWNSTVVRNDGEAIKLIQAHARANRPVAAICSGTQILINADLTSGHRLTGTSTAKVDLVNAGATYLDQPVVVDDQIITSRSPEDLVPFVNAIAEALK</sequence>
<dbReference type="Proteomes" id="UP000321083">
    <property type="component" value="Unassembled WGS sequence"/>
</dbReference>
<dbReference type="GO" id="GO:0006508">
    <property type="term" value="P:proteolysis"/>
    <property type="evidence" value="ECO:0007669"/>
    <property type="project" value="UniProtKB-KW"/>
</dbReference>
<evidence type="ECO:0000259" key="2">
    <source>
        <dbReference type="Pfam" id="PF01965"/>
    </source>
</evidence>
<feature type="domain" description="DJ-1/PfpI" evidence="2">
    <location>
        <begin position="19"/>
        <end position="188"/>
    </location>
</feature>
<dbReference type="EMBL" id="SRHE01000796">
    <property type="protein sequence ID" value="TWW08190.1"/>
    <property type="molecule type" value="Genomic_DNA"/>
</dbReference>
<dbReference type="PANTHER" id="PTHR42733:SF12">
    <property type="entry name" value="PROTEINASE"/>
    <property type="match status" value="1"/>
</dbReference>
<keyword evidence="3" id="KW-0378">Hydrolase</keyword>
<evidence type="ECO:0000313" key="4">
    <source>
        <dbReference type="Proteomes" id="UP000321083"/>
    </source>
</evidence>
<keyword evidence="4" id="KW-1185">Reference proteome</keyword>
<dbReference type="InterPro" id="IPR029062">
    <property type="entry name" value="Class_I_gatase-like"/>
</dbReference>
<evidence type="ECO:0000313" key="3">
    <source>
        <dbReference type="EMBL" id="TWW08190.1"/>
    </source>
</evidence>
<dbReference type="SUPFAM" id="SSF52317">
    <property type="entry name" value="Class I glutamine amidotransferase-like"/>
    <property type="match status" value="1"/>
</dbReference>
<proteinExistence type="inferred from homology"/>
<dbReference type="Pfam" id="PF01965">
    <property type="entry name" value="DJ-1_PfpI"/>
    <property type="match status" value="1"/>
</dbReference>
<dbReference type="GO" id="GO:0008233">
    <property type="term" value="F:peptidase activity"/>
    <property type="evidence" value="ECO:0007669"/>
    <property type="project" value="UniProtKB-KW"/>
</dbReference>
<keyword evidence="3" id="KW-0645">Protease</keyword>
<organism evidence="3 4">
    <name type="scientific">Planctomyces bekefii</name>
    <dbReference type="NCBI Taxonomy" id="1653850"/>
    <lineage>
        <taxon>Bacteria</taxon>
        <taxon>Pseudomonadati</taxon>
        <taxon>Planctomycetota</taxon>
        <taxon>Planctomycetia</taxon>
        <taxon>Planctomycetales</taxon>
        <taxon>Planctomycetaceae</taxon>
        <taxon>Planctomyces</taxon>
    </lineage>
</organism>
<dbReference type="AlphaFoldDB" id="A0A5C6M0A3"/>
<comment type="similarity">
    <text evidence="1">Belongs to the peptidase C56 family.</text>
</comment>
<dbReference type="PROSITE" id="PS51276">
    <property type="entry name" value="PEPTIDASE_C56_PFPI"/>
    <property type="match status" value="1"/>
</dbReference>
<comment type="caution">
    <text evidence="3">The sequence shown here is derived from an EMBL/GenBank/DDBJ whole genome shotgun (WGS) entry which is preliminary data.</text>
</comment>
<reference evidence="3 4" key="1">
    <citation type="submission" date="2019-08" db="EMBL/GenBank/DDBJ databases">
        <title>100 year-old enigma solved: identification of Planctomyces bekefii, the type genus and species of the phylum Planctomycetes.</title>
        <authorList>
            <person name="Svetlana D.N."/>
            <person name="Overmann J."/>
        </authorList>
    </citation>
    <scope>NUCLEOTIDE SEQUENCE [LARGE SCALE GENOMIC DNA]</scope>
    <source>
        <strain evidence="3">Phe10_nw2017</strain>
    </source>
</reference>
<evidence type="ECO:0000256" key="1">
    <source>
        <dbReference type="ARBA" id="ARBA00008542"/>
    </source>
</evidence>
<dbReference type="InterPro" id="IPR002818">
    <property type="entry name" value="DJ-1/PfpI"/>
</dbReference>
<gene>
    <name evidence="3" type="ORF">E3A20_26820</name>
</gene>
<dbReference type="Gene3D" id="3.40.50.880">
    <property type="match status" value="1"/>
</dbReference>
<dbReference type="InterPro" id="IPR006286">
    <property type="entry name" value="C56_PfpI-like"/>
</dbReference>
<name>A0A5C6M0A3_9PLAN</name>
<protein>
    <submittedName>
        <fullName evidence="3">Protease</fullName>
    </submittedName>
</protein>